<evidence type="ECO:0000256" key="2">
    <source>
        <dbReference type="ARBA" id="ARBA00004496"/>
    </source>
</evidence>
<dbReference type="InterPro" id="IPR049318">
    <property type="entry name" value="GCIP_C"/>
</dbReference>
<protein>
    <submittedName>
        <fullName evidence="9">Putative cyclin-d1-binding protein 1 log isoform 2</fullName>
    </submittedName>
</protein>
<dbReference type="EMBL" id="GANP01011239">
    <property type="protein sequence ID" value="JAB73229.1"/>
    <property type="molecule type" value="mRNA"/>
</dbReference>
<dbReference type="AlphaFoldDB" id="V5H805"/>
<dbReference type="FunFam" id="1.20.1420.10:FF:000020">
    <property type="entry name" value="Putative cyclin-d1-binding protein 1 log isoform 2"/>
    <property type="match status" value="1"/>
</dbReference>
<feature type="domain" description="Cyclin-D1-binding protein 1-like C-terminal" evidence="8">
    <location>
        <begin position="155"/>
        <end position="249"/>
    </location>
</feature>
<dbReference type="GO" id="GO:0005737">
    <property type="term" value="C:cytoplasm"/>
    <property type="evidence" value="ECO:0007669"/>
    <property type="project" value="UniProtKB-SubCell"/>
</dbReference>
<evidence type="ECO:0000256" key="6">
    <source>
        <dbReference type="ARBA" id="ARBA00023306"/>
    </source>
</evidence>
<dbReference type="PANTHER" id="PTHR15492:SF1">
    <property type="entry name" value="CYCLIN-D1-BINDING PROTEIN 1"/>
    <property type="match status" value="1"/>
</dbReference>
<dbReference type="PANTHER" id="PTHR15492">
    <property type="entry name" value="CYCLIN D1-BINDING PROTEIN 1"/>
    <property type="match status" value="1"/>
</dbReference>
<dbReference type="InterPro" id="IPR049317">
    <property type="entry name" value="GCIP-like_N"/>
</dbReference>
<dbReference type="InterPro" id="IPR026907">
    <property type="entry name" value="GCIP-like"/>
</dbReference>
<accession>V5H805</accession>
<comment type="similarity">
    <text evidence="3">Belongs to the CCNDBP1 family.</text>
</comment>
<organism evidence="9">
    <name type="scientific">Ixodes ricinus</name>
    <name type="common">Common tick</name>
    <name type="synonym">Acarus ricinus</name>
    <dbReference type="NCBI Taxonomy" id="34613"/>
    <lineage>
        <taxon>Eukaryota</taxon>
        <taxon>Metazoa</taxon>
        <taxon>Ecdysozoa</taxon>
        <taxon>Arthropoda</taxon>
        <taxon>Chelicerata</taxon>
        <taxon>Arachnida</taxon>
        <taxon>Acari</taxon>
        <taxon>Parasitiformes</taxon>
        <taxon>Ixodida</taxon>
        <taxon>Ixodoidea</taxon>
        <taxon>Ixodidae</taxon>
        <taxon>Ixodinae</taxon>
        <taxon>Ixodes</taxon>
    </lineage>
</organism>
<evidence type="ECO:0000256" key="5">
    <source>
        <dbReference type="ARBA" id="ARBA00023242"/>
    </source>
</evidence>
<evidence type="ECO:0000259" key="7">
    <source>
        <dbReference type="Pfam" id="PF13324"/>
    </source>
</evidence>
<sequence>MARVTQALRHEATKFSMAFSKLPAPTPVEKTGLVADLEKACLALLAAFSELPLSRGLTLREEVSGFIWEVLRAVQGMLSAVGTSSSAGLQPVGTCWEKCDAIQRLSRDNKQAATSILNGQYGIVQDAAEELDETMRAEEEEPAVAEQPVPVRNGFHQPRQSTWSLHDRQLLAPGLGLVKTARTTLRKVSSAVCSRGRCHTPEENGDLDRLAALASLSSAHVDDMVTALYPPVFDTAVRDNASELKKHLLSILDATRHSHFYDSSEEWVDFLERAVEHNFGKLCNNTQADS</sequence>
<reference evidence="9" key="1">
    <citation type="journal article" date="2015" name="Sci. Rep.">
        <title>Tissue- and time-dependent transcription in Ixodes ricinus salivary glands and midguts when blood feeding on the vertebrate host.</title>
        <authorList>
            <person name="Kotsyfakis M."/>
            <person name="Schwarz A."/>
            <person name="Erhart J."/>
            <person name="Ribeiro J.M."/>
        </authorList>
    </citation>
    <scope>NUCLEOTIDE SEQUENCE</scope>
    <source>
        <tissue evidence="9">Salivary gland and midgut</tissue>
    </source>
</reference>
<feature type="domain" description="Cyclin-D1-binding protein 1-like N-terminal" evidence="7">
    <location>
        <begin position="4"/>
        <end position="134"/>
    </location>
</feature>
<name>V5H805_IXORI</name>
<proteinExistence type="evidence at transcript level"/>
<evidence type="ECO:0000259" key="8">
    <source>
        <dbReference type="Pfam" id="PF20936"/>
    </source>
</evidence>
<keyword evidence="4" id="KW-0963">Cytoplasm</keyword>
<dbReference type="Gene3D" id="1.20.1420.10">
    <property type="entry name" value="Talin, central domain"/>
    <property type="match status" value="1"/>
</dbReference>
<evidence type="ECO:0000256" key="3">
    <source>
        <dbReference type="ARBA" id="ARBA00008940"/>
    </source>
</evidence>
<dbReference type="Pfam" id="PF13324">
    <property type="entry name" value="GCIP_N"/>
    <property type="match status" value="1"/>
</dbReference>
<keyword evidence="5" id="KW-0539">Nucleus</keyword>
<evidence type="ECO:0000313" key="9">
    <source>
        <dbReference type="EMBL" id="JAB73229.1"/>
    </source>
</evidence>
<dbReference type="Pfam" id="PF20936">
    <property type="entry name" value="GCIP_C"/>
    <property type="match status" value="1"/>
</dbReference>
<evidence type="ECO:0000256" key="1">
    <source>
        <dbReference type="ARBA" id="ARBA00004123"/>
    </source>
</evidence>
<keyword evidence="6" id="KW-0131">Cell cycle</keyword>
<evidence type="ECO:0000256" key="4">
    <source>
        <dbReference type="ARBA" id="ARBA00022490"/>
    </source>
</evidence>
<dbReference type="GO" id="GO:0005634">
    <property type="term" value="C:nucleus"/>
    <property type="evidence" value="ECO:0007669"/>
    <property type="project" value="UniProtKB-SubCell"/>
</dbReference>
<dbReference type="Gene3D" id="1.20.1410.10">
    <property type="entry name" value="I/LWEQ domain"/>
    <property type="match status" value="1"/>
</dbReference>
<comment type="subcellular location">
    <subcellularLocation>
        <location evidence="2">Cytoplasm</location>
    </subcellularLocation>
    <subcellularLocation>
        <location evidence="1">Nucleus</location>
    </subcellularLocation>
</comment>